<accession>A0A1B2DJM1</accession>
<sequence>MIKIKPVIEHEGICRHCGVVLANERVLWQGIHVCVEACCPACGGEYVEDLKVGHATTYPYLIDRASYTLSGHEESKGWLGNPLLHSLQHPAADEQARLEVEIREACRDVVIINCIDFLYGHSLLKLLNAERERIENPDIGIIVLVQSFMKWMVPDYAAEVWTVNVPLSKAQQFYPQLDEQISAQCERFEQVFVSRAYSHPSRFNIEHFTKMRPFQMEEPQPGPTRITFIWREDRVWLDNPYVIKAAKRYKLLRMLLKPIIWSQRNKIVKLFSKIRKQEKDVKFSVVGLGRSFAFPDWIDDCRVSKFNLEAELKACEIYASSAVIVGVHGSNMLLPSALGGMVVNLMPADKWGNFAQDILFTEENNRISAYMYRFLPLETKIKVLGKIISSQISGFTHYHDQMKEDIMMSRNG</sequence>
<protein>
    <submittedName>
        <fullName evidence="1">Uncharacterized protein</fullName>
    </submittedName>
</protein>
<dbReference type="EMBL" id="CP016808">
    <property type="protein sequence ID" value="ANY67930.1"/>
    <property type="molecule type" value="Genomic_DNA"/>
</dbReference>
<gene>
    <name evidence="1" type="ORF">BBD42_16710</name>
</gene>
<dbReference type="RefSeq" id="WP_099519104.1">
    <property type="nucleotide sequence ID" value="NZ_CP016808.1"/>
</dbReference>
<proteinExistence type="predicted"/>
<dbReference type="AlphaFoldDB" id="A0A1B2DJM1"/>
<evidence type="ECO:0000313" key="1">
    <source>
        <dbReference type="EMBL" id="ANY67930.1"/>
    </source>
</evidence>
<organism evidence="1">
    <name type="scientific">Paenibacillus sp. BIHB 4019</name>
    <dbReference type="NCBI Taxonomy" id="1870819"/>
    <lineage>
        <taxon>Bacteria</taxon>
        <taxon>Bacillati</taxon>
        <taxon>Bacillota</taxon>
        <taxon>Bacilli</taxon>
        <taxon>Bacillales</taxon>
        <taxon>Paenibacillaceae</taxon>
        <taxon>Paenibacillus</taxon>
    </lineage>
</organism>
<name>A0A1B2DJM1_9BACL</name>
<reference evidence="1" key="1">
    <citation type="submission" date="2016-08" db="EMBL/GenBank/DDBJ databases">
        <title>Complete Genome Seqeunce of Paenibacillus sp. BIHB 4019 from tea rhizoplane.</title>
        <authorList>
            <person name="Thakur R."/>
            <person name="Swarnkar M.K."/>
            <person name="Gulati A."/>
        </authorList>
    </citation>
    <scope>NUCLEOTIDE SEQUENCE [LARGE SCALE GENOMIC DNA]</scope>
    <source>
        <strain evidence="1">BIHB4019</strain>
    </source>
</reference>